<dbReference type="GO" id="GO:0003730">
    <property type="term" value="F:mRNA 3'-UTR binding"/>
    <property type="evidence" value="ECO:0007669"/>
    <property type="project" value="TreeGrafter"/>
</dbReference>
<dbReference type="InterPro" id="IPR047424">
    <property type="entry name" value="KH_I_FXR2_rpt2"/>
</dbReference>
<dbReference type="GO" id="GO:0051028">
    <property type="term" value="P:mRNA transport"/>
    <property type="evidence" value="ECO:0007669"/>
    <property type="project" value="TreeGrafter"/>
</dbReference>
<evidence type="ECO:0000256" key="2">
    <source>
        <dbReference type="ARBA" id="ARBA00004331"/>
    </source>
</evidence>
<proteinExistence type="inferred from homology"/>
<dbReference type="FunFam" id="1.10.30.10:FF:000002">
    <property type="entry name" value="transcription factor Sox-2"/>
    <property type="match status" value="1"/>
</dbReference>
<feature type="domain" description="HMG box" evidence="15">
    <location>
        <begin position="682"/>
        <end position="750"/>
    </location>
</feature>
<feature type="compositionally biased region" description="Acidic residues" evidence="14">
    <location>
        <begin position="525"/>
        <end position="535"/>
    </location>
</feature>
<evidence type="ECO:0000256" key="9">
    <source>
        <dbReference type="ARBA" id="ARBA00023163"/>
    </source>
</evidence>
<dbReference type="InterPro" id="IPR022034">
    <property type="entry name" value="FMR1-like_C_core"/>
</dbReference>
<dbReference type="InParanoid" id="L9KM93"/>
<feature type="region of interest" description="Disordered" evidence="14">
    <location>
        <begin position="389"/>
        <end position="680"/>
    </location>
</feature>
<dbReference type="GO" id="GO:0010494">
    <property type="term" value="C:cytoplasmic stress granule"/>
    <property type="evidence" value="ECO:0007669"/>
    <property type="project" value="TreeGrafter"/>
</dbReference>
<dbReference type="PROSITE" id="PS51641">
    <property type="entry name" value="AGENET_LIKE"/>
    <property type="match status" value="2"/>
</dbReference>
<comment type="similarity">
    <text evidence="3">Belongs to the FMR1 family.</text>
</comment>
<dbReference type="SMART" id="SM00398">
    <property type="entry name" value="HMG"/>
    <property type="match status" value="1"/>
</dbReference>
<dbReference type="InterPro" id="IPR036910">
    <property type="entry name" value="HMG_box_dom_sf"/>
</dbReference>
<keyword evidence="9" id="KW-0804">Transcription</keyword>
<dbReference type="InterPro" id="IPR009071">
    <property type="entry name" value="HMG_box_dom"/>
</dbReference>
<evidence type="ECO:0000259" key="15">
    <source>
        <dbReference type="PROSITE" id="PS50118"/>
    </source>
</evidence>
<dbReference type="GO" id="GO:0098793">
    <property type="term" value="C:presynapse"/>
    <property type="evidence" value="ECO:0007669"/>
    <property type="project" value="GOC"/>
</dbReference>
<protein>
    <submittedName>
        <fullName evidence="17">Fragile X mental retardation syndrome-related protein 2</fullName>
    </submittedName>
</protein>
<dbReference type="InterPro" id="IPR040472">
    <property type="entry name" value="FMRP_KH0"/>
</dbReference>
<evidence type="ECO:0000256" key="3">
    <source>
        <dbReference type="ARBA" id="ARBA00006633"/>
    </source>
</evidence>
<dbReference type="EMBL" id="KB320771">
    <property type="protein sequence ID" value="ELW63599.1"/>
    <property type="molecule type" value="Genomic_DNA"/>
</dbReference>
<dbReference type="CDD" id="cd22035">
    <property type="entry name" value="HMG-box_SoxG_SOX15"/>
    <property type="match status" value="1"/>
</dbReference>
<keyword evidence="6 12" id="KW-0694">RNA-binding</keyword>
<dbReference type="CDD" id="cd20473">
    <property type="entry name" value="Tudor_Agenet_FXR2_rpt1"/>
    <property type="match status" value="1"/>
</dbReference>
<dbReference type="Pfam" id="PF05641">
    <property type="entry name" value="Agenet"/>
    <property type="match status" value="1"/>
</dbReference>
<evidence type="ECO:0000313" key="17">
    <source>
        <dbReference type="EMBL" id="ELW63599.1"/>
    </source>
</evidence>
<dbReference type="Pfam" id="PF00505">
    <property type="entry name" value="HMG_box"/>
    <property type="match status" value="1"/>
</dbReference>
<dbReference type="Pfam" id="PF16096">
    <property type="entry name" value="FXR_C1"/>
    <property type="match status" value="1"/>
</dbReference>
<dbReference type="GO" id="GO:0003677">
    <property type="term" value="F:DNA binding"/>
    <property type="evidence" value="ECO:0007669"/>
    <property type="project" value="UniProtKB-UniRule"/>
</dbReference>
<dbReference type="PROSITE" id="PS50084">
    <property type="entry name" value="KH_TYPE_1"/>
    <property type="match status" value="2"/>
</dbReference>
<dbReference type="InterPro" id="IPR004088">
    <property type="entry name" value="KH_dom_type_1"/>
</dbReference>
<organism evidence="17 18">
    <name type="scientific">Tupaia chinensis</name>
    <name type="common">Chinese tree shrew</name>
    <name type="synonym">Tupaia belangeri chinensis</name>
    <dbReference type="NCBI Taxonomy" id="246437"/>
    <lineage>
        <taxon>Eukaryota</taxon>
        <taxon>Metazoa</taxon>
        <taxon>Chordata</taxon>
        <taxon>Craniata</taxon>
        <taxon>Vertebrata</taxon>
        <taxon>Euteleostomi</taxon>
        <taxon>Mammalia</taxon>
        <taxon>Eutheria</taxon>
        <taxon>Euarchontoglires</taxon>
        <taxon>Scandentia</taxon>
        <taxon>Tupaiidae</taxon>
        <taxon>Tupaia</taxon>
    </lineage>
</organism>
<feature type="compositionally biased region" description="Basic and acidic residues" evidence="14">
    <location>
        <begin position="620"/>
        <end position="635"/>
    </location>
</feature>
<evidence type="ECO:0000256" key="1">
    <source>
        <dbReference type="ARBA" id="ARBA00004123"/>
    </source>
</evidence>
<feature type="compositionally biased region" description="Polar residues" evidence="14">
    <location>
        <begin position="411"/>
        <end position="420"/>
    </location>
</feature>
<dbReference type="PANTHER" id="PTHR10603">
    <property type="entry name" value="FRAGILE X MENTAL RETARDATION SYNDROME-RELATED PROTEIN"/>
    <property type="match status" value="1"/>
</dbReference>
<dbReference type="Pfam" id="PF17904">
    <property type="entry name" value="KH_9"/>
    <property type="match status" value="1"/>
</dbReference>
<dbReference type="GO" id="GO:0005634">
    <property type="term" value="C:nucleus"/>
    <property type="evidence" value="ECO:0007669"/>
    <property type="project" value="UniProtKB-SubCell"/>
</dbReference>
<keyword evidence="8 13" id="KW-0238">DNA-binding</keyword>
<evidence type="ECO:0000259" key="16">
    <source>
        <dbReference type="PROSITE" id="PS51641"/>
    </source>
</evidence>
<dbReference type="InterPro" id="IPR008395">
    <property type="entry name" value="Agenet-like_dom"/>
</dbReference>
<keyword evidence="5" id="KW-0677">Repeat</keyword>
<dbReference type="SUPFAM" id="SSF54791">
    <property type="entry name" value="Eukaryotic type KH-domain (KH-domain type I)"/>
    <property type="match status" value="2"/>
</dbReference>
<dbReference type="PANTHER" id="PTHR10603:SF3">
    <property type="entry name" value="RNA-BINDING PROTEIN FXR2"/>
    <property type="match status" value="1"/>
</dbReference>
<evidence type="ECO:0000256" key="4">
    <source>
        <dbReference type="ARBA" id="ARBA00022490"/>
    </source>
</evidence>
<dbReference type="InterPro" id="IPR047422">
    <property type="entry name" value="KH_I_FXR2_rpt1"/>
</dbReference>
<dbReference type="CDD" id="cd22505">
    <property type="entry name" value="KH_I_FXR2_rpt1"/>
    <property type="match status" value="1"/>
</dbReference>
<evidence type="ECO:0000256" key="14">
    <source>
        <dbReference type="SAM" id="MobiDB-lite"/>
    </source>
</evidence>
<feature type="domain" description="Agenet-like" evidence="16">
    <location>
        <begin position="73"/>
        <end position="125"/>
    </location>
</feature>
<comment type="subcellular location">
    <subcellularLocation>
        <location evidence="2">Cytoplasm</location>
        <location evidence="2">Cytoplasmic ribonucleoprotein granule</location>
    </subcellularLocation>
    <subcellularLocation>
        <location evidence="1">Nucleus</location>
    </subcellularLocation>
    <subcellularLocation>
        <location evidence="11">Postsynapse</location>
    </subcellularLocation>
</comment>
<dbReference type="STRING" id="246437.L9KM93"/>
<evidence type="ECO:0000256" key="12">
    <source>
        <dbReference type="PROSITE-ProRule" id="PRU00117"/>
    </source>
</evidence>
<dbReference type="FunFam" id="2.30.30.140:FF:000002">
    <property type="entry name" value="Fragile X mental retardation 1, isoform CRA_e"/>
    <property type="match status" value="1"/>
</dbReference>
<dbReference type="GO" id="GO:0045182">
    <property type="term" value="F:translation regulator activity"/>
    <property type="evidence" value="ECO:0007669"/>
    <property type="project" value="TreeGrafter"/>
</dbReference>
<sequence length="847" mass="93411">MGGLASGGDVEPGLPVEVRGSNGAFYKGFVKDVHEDSVTIFFENNWQSERQIPFGDVRLPPPADYNKEITEGDEVEVYSRANEQEPCGWWLARVRMMKGDFYVIEYAACDATYNEIVTLERLRPVNPNPLATKGSFFKVTMAVPEDLREACSNENVHKEFKKALGANCIFLNITNSELFILSTTEAPVKRASLLGDMHFRSLRTKLLLMSRNEEATKHLETSKQLAAAFQEEFTVREDLMGLAIGTHGANIQQARKVPGVTAIELGEETCTFRIYGETPEACRQARSYLEFSEDSVQVPRNLVGKVIGKNGKVIQEIVDKSGVVRVRVEGDNDKKNPREEGMVPFIFVGTRENISNAQALLEYHLSYLQEVEQLRLERLQIDEQLRQIGLGFRPPGSGRGSGGSDKAGYTTDESSSSSLHTTRTYGGSYGGRGRGRRTGGSAYGPSSDASTASETESEKREEPNRAGPGDRDPPSRGEESRRRPIGGRGRGPPPASRPTSRYSSSSISSVLKDPDSNPYSLLDTSEPEPPVDSEPGEPPPASARRRRSRRRRTDEDRTVMDGGLESDGPNMTENGLEDESRPQRRNRSRRRRNRGNRTDGSISGDRQPVTVADYISRAESQSRQRPPLERTKPSEDSLSGQKTQAWSLEPPAPMAAASSAAGPQESEGTGSPVPGGLPLEKVKRPMNAFMVWSSAQRRQMAQQNPKMHNSEISKRLGAQWKLLGEDEKRPFVEEAKRLRARHLRDYPDYNQGNGSLVGGPLWGPGYATTQGSRGFGYQPPNYSRAYLPSSYSSSHCKPDAPSLCPLPHSDPRLQGELLPPYSPYLPLASPTPYSSPLSGTPMPLAHL</sequence>
<evidence type="ECO:0000256" key="13">
    <source>
        <dbReference type="PROSITE-ProRule" id="PRU00267"/>
    </source>
</evidence>
<dbReference type="InterPro" id="IPR040148">
    <property type="entry name" value="FMR1"/>
</dbReference>
<dbReference type="CDD" id="cd22511">
    <property type="entry name" value="KH_I_FXR2_rpt3"/>
    <property type="match status" value="1"/>
</dbReference>
<feature type="DNA-binding region" description="HMG box" evidence="13">
    <location>
        <begin position="682"/>
        <end position="750"/>
    </location>
</feature>
<dbReference type="InterPro" id="IPR032172">
    <property type="entry name" value="FXR1_C1"/>
</dbReference>
<evidence type="ECO:0000256" key="8">
    <source>
        <dbReference type="ARBA" id="ARBA00023125"/>
    </source>
</evidence>
<dbReference type="SUPFAM" id="SSF47095">
    <property type="entry name" value="HMG-box"/>
    <property type="match status" value="1"/>
</dbReference>
<feature type="domain" description="Agenet-like" evidence="16">
    <location>
        <begin position="14"/>
        <end position="60"/>
    </location>
</feature>
<dbReference type="FunFam" id="2.30.30.140:FF:000001">
    <property type="entry name" value="Fragile X mental retardation 1, isoform CRA_e"/>
    <property type="match status" value="1"/>
</dbReference>
<dbReference type="Gene3D" id="2.30.30.140">
    <property type="match status" value="2"/>
</dbReference>
<dbReference type="FunFam" id="3.30.1370.10:FF:000004">
    <property type="entry name" value="Fragile X mental retardation 1, isoform CRA_e"/>
    <property type="match status" value="1"/>
</dbReference>
<feature type="compositionally biased region" description="Low complexity" evidence="14">
    <location>
        <begin position="497"/>
        <end position="511"/>
    </location>
</feature>
<dbReference type="GO" id="GO:0045727">
    <property type="term" value="P:positive regulation of translation"/>
    <property type="evidence" value="ECO:0007669"/>
    <property type="project" value="TreeGrafter"/>
</dbReference>
<dbReference type="Pfam" id="PF12235">
    <property type="entry name" value="FXMRP1_C_core"/>
    <property type="match status" value="1"/>
</dbReference>
<reference evidence="18" key="2">
    <citation type="journal article" date="2013" name="Nat. Commun.">
        <title>Genome of the Chinese tree shrew.</title>
        <authorList>
            <person name="Fan Y."/>
            <person name="Huang Z.Y."/>
            <person name="Cao C.C."/>
            <person name="Chen C.S."/>
            <person name="Chen Y.X."/>
            <person name="Fan D.D."/>
            <person name="He J."/>
            <person name="Hou H.L."/>
            <person name="Hu L."/>
            <person name="Hu X.T."/>
            <person name="Jiang X.T."/>
            <person name="Lai R."/>
            <person name="Lang Y.S."/>
            <person name="Liang B."/>
            <person name="Liao S.G."/>
            <person name="Mu D."/>
            <person name="Ma Y.Y."/>
            <person name="Niu Y.Y."/>
            <person name="Sun X.Q."/>
            <person name="Xia J.Q."/>
            <person name="Xiao J."/>
            <person name="Xiong Z.Q."/>
            <person name="Xu L."/>
            <person name="Yang L."/>
            <person name="Zhang Y."/>
            <person name="Zhao W."/>
            <person name="Zhao X.D."/>
            <person name="Zheng Y.T."/>
            <person name="Zhou J.M."/>
            <person name="Zhu Y.B."/>
            <person name="Zhang G.J."/>
            <person name="Wang J."/>
            <person name="Yao Y.G."/>
        </authorList>
    </citation>
    <scope>NUCLEOTIDE SEQUENCE [LARGE SCALE GENOMIC DNA]</scope>
</reference>
<evidence type="ECO:0000256" key="10">
    <source>
        <dbReference type="ARBA" id="ARBA00023242"/>
    </source>
</evidence>
<feature type="compositionally biased region" description="Basic residues" evidence="14">
    <location>
        <begin position="583"/>
        <end position="595"/>
    </location>
</feature>
<reference evidence="18" key="1">
    <citation type="submission" date="2012-07" db="EMBL/GenBank/DDBJ databases">
        <title>Genome of the Chinese tree shrew, a rising model animal genetically related to primates.</title>
        <authorList>
            <person name="Zhang G."/>
            <person name="Fan Y."/>
            <person name="Yao Y."/>
            <person name="Huang Z."/>
        </authorList>
    </citation>
    <scope>NUCLEOTIDE SEQUENCE [LARGE SCALE GENOMIC DNA]</scope>
</reference>
<dbReference type="InterPro" id="IPR004087">
    <property type="entry name" value="KH_dom"/>
</dbReference>
<evidence type="ECO:0000313" key="18">
    <source>
        <dbReference type="Proteomes" id="UP000011518"/>
    </source>
</evidence>
<dbReference type="AlphaFoldDB" id="L9KM93"/>
<dbReference type="SMART" id="SM00322">
    <property type="entry name" value="KH"/>
    <property type="match status" value="2"/>
</dbReference>
<dbReference type="Pfam" id="PF00013">
    <property type="entry name" value="KH_1"/>
    <property type="match status" value="2"/>
</dbReference>
<evidence type="ECO:0000256" key="5">
    <source>
        <dbReference type="ARBA" id="ARBA00022737"/>
    </source>
</evidence>
<evidence type="ECO:0000256" key="7">
    <source>
        <dbReference type="ARBA" id="ARBA00023015"/>
    </source>
</evidence>
<dbReference type="GO" id="GO:0098794">
    <property type="term" value="C:postsynapse"/>
    <property type="evidence" value="ECO:0007669"/>
    <property type="project" value="UniProtKB-SubCell"/>
</dbReference>
<keyword evidence="7" id="KW-0805">Transcription regulation</keyword>
<feature type="compositionally biased region" description="Polar residues" evidence="14">
    <location>
        <begin position="636"/>
        <end position="646"/>
    </location>
</feature>
<name>L9KM93_TUPCH</name>
<accession>L9KM93</accession>
<dbReference type="GO" id="GO:0099577">
    <property type="term" value="P:regulation of translation at presynapse, modulating synaptic transmission"/>
    <property type="evidence" value="ECO:0007669"/>
    <property type="project" value="TreeGrafter"/>
</dbReference>
<dbReference type="Gene3D" id="1.10.30.10">
    <property type="entry name" value="High mobility group box domain"/>
    <property type="match status" value="1"/>
</dbReference>
<dbReference type="GO" id="GO:0048513">
    <property type="term" value="P:animal organ development"/>
    <property type="evidence" value="ECO:0007669"/>
    <property type="project" value="TreeGrafter"/>
</dbReference>
<dbReference type="InterPro" id="IPR047420">
    <property type="entry name" value="Tudor_Agenet_FXR2_rpt2"/>
</dbReference>
<dbReference type="eggNOG" id="ENOG502QPKJ">
    <property type="taxonomic scope" value="Eukaryota"/>
</dbReference>
<dbReference type="GO" id="GO:0043005">
    <property type="term" value="C:neuron projection"/>
    <property type="evidence" value="ECO:0007669"/>
    <property type="project" value="TreeGrafter"/>
</dbReference>
<evidence type="ECO:0000256" key="6">
    <source>
        <dbReference type="ARBA" id="ARBA00022884"/>
    </source>
</evidence>
<dbReference type="CDD" id="cd20476">
    <property type="entry name" value="Tudor_Agenet_FXR2_rpt2"/>
    <property type="match status" value="1"/>
</dbReference>
<feature type="region of interest" description="Disordered" evidence="14">
    <location>
        <begin position="798"/>
        <end position="817"/>
    </location>
</feature>
<dbReference type="GO" id="GO:0043488">
    <property type="term" value="P:regulation of mRNA stability"/>
    <property type="evidence" value="ECO:0007669"/>
    <property type="project" value="TreeGrafter"/>
</dbReference>
<gene>
    <name evidence="17" type="ORF">TREES_T100004113</name>
</gene>
<dbReference type="InterPro" id="IPR041560">
    <property type="entry name" value="Tudor_FRM1"/>
</dbReference>
<keyword evidence="18" id="KW-1185">Reference proteome</keyword>
<keyword evidence="4" id="KW-0963">Cytoplasm</keyword>
<dbReference type="GO" id="GO:0048170">
    <property type="term" value="P:positive regulation of long-term neuronal synaptic plasticity"/>
    <property type="evidence" value="ECO:0007669"/>
    <property type="project" value="TreeGrafter"/>
</dbReference>
<dbReference type="InterPro" id="IPR047421">
    <property type="entry name" value="Tudor_Agenet_FXR2_rpt1"/>
</dbReference>
<dbReference type="Pfam" id="PF18336">
    <property type="entry name" value="Tudor_FRX1"/>
    <property type="match status" value="1"/>
</dbReference>
<feature type="compositionally biased region" description="Low complexity" evidence="14">
    <location>
        <begin position="654"/>
        <end position="667"/>
    </location>
</feature>
<dbReference type="PROSITE" id="PS50118">
    <property type="entry name" value="HMG_BOX_2"/>
    <property type="match status" value="1"/>
</dbReference>
<dbReference type="CDD" id="cd22508">
    <property type="entry name" value="KH_I_FXR2_rpt2"/>
    <property type="match status" value="1"/>
</dbReference>
<evidence type="ECO:0000256" key="11">
    <source>
        <dbReference type="ARBA" id="ARBA00034110"/>
    </source>
</evidence>
<dbReference type="Gene3D" id="3.30.1370.10">
    <property type="entry name" value="K Homology domain, type 1"/>
    <property type="match status" value="2"/>
</dbReference>
<dbReference type="InterPro" id="IPR036612">
    <property type="entry name" value="KH_dom_type_1_sf"/>
</dbReference>
<feature type="compositionally biased region" description="Basic and acidic residues" evidence="14">
    <location>
        <begin position="456"/>
        <end position="482"/>
    </location>
</feature>
<dbReference type="Proteomes" id="UP000011518">
    <property type="component" value="Unassembled WGS sequence"/>
</dbReference>
<keyword evidence="10 13" id="KW-0539">Nucleus</keyword>
<dbReference type="FunCoup" id="L9KM93">
    <property type="interactions" value="855"/>
</dbReference>
<dbReference type="FunFam" id="3.30.1370.10:FF:000017">
    <property type="entry name" value="Fragile X mental retardation syndrome-related protein 1"/>
    <property type="match status" value="1"/>
</dbReference>